<evidence type="ECO:0000313" key="2">
    <source>
        <dbReference type="EMBL" id="SDB81246.1"/>
    </source>
</evidence>
<dbReference type="GO" id="GO:0016747">
    <property type="term" value="F:acyltransferase activity, transferring groups other than amino-acyl groups"/>
    <property type="evidence" value="ECO:0007669"/>
    <property type="project" value="InterPro"/>
</dbReference>
<name>A0A1G6GJ79_9BACI</name>
<keyword evidence="3" id="KW-1185">Reference proteome</keyword>
<dbReference type="RefSeq" id="WP_090774293.1">
    <property type="nucleotide sequence ID" value="NZ_FMYM01000001.1"/>
</dbReference>
<dbReference type="GO" id="GO:0019152">
    <property type="term" value="F:acetoin dehydrogenase (NAD+) activity"/>
    <property type="evidence" value="ECO:0007669"/>
    <property type="project" value="InterPro"/>
</dbReference>
<dbReference type="CDD" id="cd04301">
    <property type="entry name" value="NAT_SF"/>
    <property type="match status" value="1"/>
</dbReference>
<dbReference type="InterPro" id="IPR016181">
    <property type="entry name" value="Acyl_CoA_acyltransferase"/>
</dbReference>
<evidence type="ECO:0000313" key="3">
    <source>
        <dbReference type="Proteomes" id="UP000242662"/>
    </source>
</evidence>
<proteinExistence type="predicted"/>
<dbReference type="SUPFAM" id="SSF55729">
    <property type="entry name" value="Acyl-CoA N-acyltransferases (Nat)"/>
    <property type="match status" value="1"/>
</dbReference>
<dbReference type="PROSITE" id="PS51186">
    <property type="entry name" value="GNAT"/>
    <property type="match status" value="1"/>
</dbReference>
<dbReference type="InterPro" id="IPR000182">
    <property type="entry name" value="GNAT_dom"/>
</dbReference>
<dbReference type="AlphaFoldDB" id="A0A1G6GJ79"/>
<sequence>MNHPKKTFQESYVYPNGTLIIEGPLTEQTLASYRFHARLTSFRPAPAQKDALLKITTLPEGRVIVVRDQDTIVGYVTFVYPDPLEHWSSGNMVDLLELGGIEIAPDYRGYGLGKALLRLSMADEAMENYIVITTEYYWHWDLKGSGLDVWQYRTMMEKMMNAGGLVCFTTDDPEINSHQANCLMARIGENVPSDSIESFHRLRFSNRFMNE</sequence>
<dbReference type="GO" id="GO:0045150">
    <property type="term" value="P:acetoin catabolic process"/>
    <property type="evidence" value="ECO:0007669"/>
    <property type="project" value="InterPro"/>
</dbReference>
<accession>A0A1G6GJ79</accession>
<protein>
    <submittedName>
        <fullName evidence="2">Acetoin utilization protein AcuA</fullName>
    </submittedName>
</protein>
<dbReference type="EMBL" id="FMYM01000001">
    <property type="protein sequence ID" value="SDB81246.1"/>
    <property type="molecule type" value="Genomic_DNA"/>
</dbReference>
<dbReference type="PIRSF" id="PIRSF021278">
    <property type="entry name" value="AcuA"/>
    <property type="match status" value="1"/>
</dbReference>
<dbReference type="Proteomes" id="UP000242662">
    <property type="component" value="Unassembled WGS sequence"/>
</dbReference>
<dbReference type="InterPro" id="IPR024699">
    <property type="entry name" value="AcuA"/>
</dbReference>
<dbReference type="OrthoDB" id="5416633at2"/>
<dbReference type="Gene3D" id="3.40.630.30">
    <property type="match status" value="1"/>
</dbReference>
<dbReference type="Pfam" id="PF00583">
    <property type="entry name" value="Acetyltransf_1"/>
    <property type="match status" value="1"/>
</dbReference>
<dbReference type="STRING" id="1464122.SAMN05421737_10142"/>
<organism evidence="2 3">
    <name type="scientific">Shouchella lonarensis</name>
    <dbReference type="NCBI Taxonomy" id="1464122"/>
    <lineage>
        <taxon>Bacteria</taxon>
        <taxon>Bacillati</taxon>
        <taxon>Bacillota</taxon>
        <taxon>Bacilli</taxon>
        <taxon>Bacillales</taxon>
        <taxon>Bacillaceae</taxon>
        <taxon>Shouchella</taxon>
    </lineage>
</organism>
<feature type="domain" description="N-acetyltransferase" evidence="1">
    <location>
        <begin position="19"/>
        <end position="189"/>
    </location>
</feature>
<gene>
    <name evidence="2" type="ORF">SAMN05421737_10142</name>
</gene>
<reference evidence="3" key="1">
    <citation type="submission" date="2016-09" db="EMBL/GenBank/DDBJ databases">
        <authorList>
            <person name="Varghese N."/>
            <person name="Submissions S."/>
        </authorList>
    </citation>
    <scope>NUCLEOTIDE SEQUENCE [LARGE SCALE GENOMIC DNA]</scope>
    <source>
        <strain evidence="3">25nlg</strain>
    </source>
</reference>
<evidence type="ECO:0000259" key="1">
    <source>
        <dbReference type="PROSITE" id="PS51186"/>
    </source>
</evidence>